<evidence type="ECO:0000256" key="1">
    <source>
        <dbReference type="ARBA" id="ARBA00004123"/>
    </source>
</evidence>
<feature type="compositionally biased region" description="Basic residues" evidence="3">
    <location>
        <begin position="437"/>
        <end position="450"/>
    </location>
</feature>
<comment type="subcellular location">
    <subcellularLocation>
        <location evidence="1">Nucleus</location>
    </subcellularLocation>
</comment>
<dbReference type="PANTHER" id="PTHR13681:SF24">
    <property type="entry name" value="TUDOR DOMAIN-CONTAINING PROTEIN 3"/>
    <property type="match status" value="1"/>
</dbReference>
<feature type="compositionally biased region" description="Polar residues" evidence="3">
    <location>
        <begin position="370"/>
        <end position="381"/>
    </location>
</feature>
<name>A0AA38STB1_9ASTR</name>
<organism evidence="5 6">
    <name type="scientific">Centaurea solstitialis</name>
    <name type="common">yellow star-thistle</name>
    <dbReference type="NCBI Taxonomy" id="347529"/>
    <lineage>
        <taxon>Eukaryota</taxon>
        <taxon>Viridiplantae</taxon>
        <taxon>Streptophyta</taxon>
        <taxon>Embryophyta</taxon>
        <taxon>Tracheophyta</taxon>
        <taxon>Spermatophyta</taxon>
        <taxon>Magnoliopsida</taxon>
        <taxon>eudicotyledons</taxon>
        <taxon>Gunneridae</taxon>
        <taxon>Pentapetalae</taxon>
        <taxon>asterids</taxon>
        <taxon>campanulids</taxon>
        <taxon>Asterales</taxon>
        <taxon>Asteraceae</taxon>
        <taxon>Carduoideae</taxon>
        <taxon>Cardueae</taxon>
        <taxon>Centaureinae</taxon>
        <taxon>Centaurea</taxon>
    </lineage>
</organism>
<dbReference type="Proteomes" id="UP001172457">
    <property type="component" value="Chromosome 8"/>
</dbReference>
<proteinExistence type="predicted"/>
<comment type="caution">
    <text evidence="5">The sequence shown here is derived from an EMBL/GenBank/DDBJ whole genome shotgun (WGS) entry which is preliminary data.</text>
</comment>
<evidence type="ECO:0000259" key="4">
    <source>
        <dbReference type="Pfam" id="PF08585"/>
    </source>
</evidence>
<dbReference type="InterPro" id="IPR042470">
    <property type="entry name" value="RMI1_N_C_sf"/>
</dbReference>
<accession>A0AA38STB1</accession>
<keyword evidence="6" id="KW-1185">Reference proteome</keyword>
<reference evidence="5" key="1">
    <citation type="submission" date="2023-03" db="EMBL/GenBank/DDBJ databases">
        <title>Chromosome-scale reference genome and RAD-based genetic map of yellow starthistle (Centaurea solstitialis) reveal putative structural variation and QTLs associated with invader traits.</title>
        <authorList>
            <person name="Reatini B."/>
            <person name="Cang F.A."/>
            <person name="Jiang Q."/>
            <person name="Mckibben M.T.W."/>
            <person name="Barker M.S."/>
            <person name="Rieseberg L.H."/>
            <person name="Dlugosch K.M."/>
        </authorList>
    </citation>
    <scope>NUCLEOTIDE SEQUENCE</scope>
    <source>
        <strain evidence="5">CAN-66</strain>
        <tissue evidence="5">Leaf</tissue>
    </source>
</reference>
<evidence type="ECO:0000313" key="5">
    <source>
        <dbReference type="EMBL" id="KAJ9538857.1"/>
    </source>
</evidence>
<dbReference type="AlphaFoldDB" id="A0AA38STB1"/>
<dbReference type="Gene3D" id="2.40.50.770">
    <property type="entry name" value="RecQ-mediated genome instability protein Rmi1, C-terminal domain"/>
    <property type="match status" value="1"/>
</dbReference>
<dbReference type="GO" id="GO:0005634">
    <property type="term" value="C:nucleus"/>
    <property type="evidence" value="ECO:0007669"/>
    <property type="project" value="UniProtKB-SubCell"/>
</dbReference>
<keyword evidence="2" id="KW-0539">Nucleus</keyword>
<feature type="compositionally biased region" description="Basic and acidic residues" evidence="3">
    <location>
        <begin position="398"/>
        <end position="436"/>
    </location>
</feature>
<feature type="compositionally biased region" description="Acidic residues" evidence="3">
    <location>
        <begin position="352"/>
        <end position="361"/>
    </location>
</feature>
<dbReference type="EMBL" id="JARYMX010000008">
    <property type="protein sequence ID" value="KAJ9538857.1"/>
    <property type="molecule type" value="Genomic_DNA"/>
</dbReference>
<feature type="domain" description="RecQ mediated genome instability protein 1 OB-fold" evidence="4">
    <location>
        <begin position="118"/>
        <end position="208"/>
    </location>
</feature>
<dbReference type="Pfam" id="PF08585">
    <property type="entry name" value="RMI1_N_C"/>
    <property type="match status" value="1"/>
</dbReference>
<evidence type="ECO:0000256" key="3">
    <source>
        <dbReference type="SAM" id="MobiDB-lite"/>
    </source>
</evidence>
<evidence type="ECO:0000313" key="6">
    <source>
        <dbReference type="Proteomes" id="UP001172457"/>
    </source>
</evidence>
<feature type="region of interest" description="Disordered" evidence="3">
    <location>
        <begin position="330"/>
        <end position="450"/>
    </location>
</feature>
<feature type="compositionally biased region" description="Basic and acidic residues" evidence="3">
    <location>
        <begin position="284"/>
        <end position="299"/>
    </location>
</feature>
<gene>
    <name evidence="5" type="ORF">OSB04_031590</name>
</gene>
<evidence type="ECO:0000256" key="2">
    <source>
        <dbReference type="ARBA" id="ARBA00023242"/>
    </source>
</evidence>
<dbReference type="PANTHER" id="PTHR13681">
    <property type="entry name" value="SURVIVAL OF MOTOR NEURON-RELATED-SPLICING FACTOR 30-RELATED"/>
    <property type="match status" value="1"/>
</dbReference>
<dbReference type="InterPro" id="IPR013894">
    <property type="entry name" value="RMI1_OB"/>
</dbReference>
<protein>
    <recommendedName>
        <fullName evidence="4">RecQ mediated genome instability protein 1 OB-fold domain-containing protein</fullName>
    </recommendedName>
</protein>
<feature type="region of interest" description="Disordered" evidence="3">
    <location>
        <begin position="221"/>
        <end position="318"/>
    </location>
</feature>
<sequence length="450" mass="49822">MATSSSSSSMALIQTLTNRGWCFREIDQINTLIHTTNFSTVDAVESELCNMDLRLIGGKSFPDASSTLRKSTHFHGPKVLQANHIILHFQFNSILLLGYKHLVDGIWGFCLQVSSAKDISRSSIAESSEGSSSSSKRLLRLKLTDGHSDFTAIEFTHIPSISDNVVPGTKIRLENNVVMHSGILCLNAKVVTVLGGIVPSLYEEWEMNRKYAGFTRTTLKLSQNDDTGGPPPFEKFQAGAPSRRINQQNRSSDNTKATSKASGPTISEKGIRSGSVQTSGSRASDVKPDSRDANMKTDENQPSVEARPKEVSESVPVQNQAAAQKLLQKMSNSHHNEGHSRGWKHRGRGKEEEDSDVLTLEEWERKRAGGSSSSRQEPSNVSRDEELARQLQNQFDLEDVHEQRGPHVTKADDIRMSMFSFERDDHGGHGRGEFRGRGRGRGRRRGRGRG</sequence>
<feature type="compositionally biased region" description="Polar residues" evidence="3">
    <location>
        <begin position="244"/>
        <end position="265"/>
    </location>
</feature>